<evidence type="ECO:0008006" key="4">
    <source>
        <dbReference type="Google" id="ProtNLM"/>
    </source>
</evidence>
<evidence type="ECO:0000313" key="3">
    <source>
        <dbReference type="Proteomes" id="UP001356704"/>
    </source>
</evidence>
<protein>
    <recommendedName>
        <fullName evidence="4">DUF4348 domain-containing protein</fullName>
    </recommendedName>
</protein>
<sequence>MSKTKQVTQSIILLLFLAFNSALFAQDNSEAIKSDFANYLKAIKTQDFETSLDYLVEDVFEIIPKETMLTLMEQMFNVEGVEFTFGDFVINEIKEPIVVDSTSYVILNYENEMSIKYTQQQEETSEEDKKLTQLMTQSLLEQQFGKGNVTYNESTEFFDIKAIKKAIAIYDEDEKTWKFLVVEKGNPFLLKSILPSSILEKVLTED</sequence>
<feature type="chain" id="PRO_5046669601" description="DUF4348 domain-containing protein" evidence="1">
    <location>
        <begin position="26"/>
        <end position="206"/>
    </location>
</feature>
<proteinExistence type="predicted"/>
<evidence type="ECO:0000256" key="1">
    <source>
        <dbReference type="SAM" id="SignalP"/>
    </source>
</evidence>
<keyword evidence="1" id="KW-0732">Signal</keyword>
<name>A0ABU7WBI3_9FLAO</name>
<organism evidence="2 3">
    <name type="scientific">Winogradskyella poriferorum</name>
    <dbReference type="NCBI Taxonomy" id="307627"/>
    <lineage>
        <taxon>Bacteria</taxon>
        <taxon>Pseudomonadati</taxon>
        <taxon>Bacteroidota</taxon>
        <taxon>Flavobacteriia</taxon>
        <taxon>Flavobacteriales</taxon>
        <taxon>Flavobacteriaceae</taxon>
        <taxon>Winogradskyella</taxon>
    </lineage>
</organism>
<reference evidence="2 3" key="1">
    <citation type="submission" date="2024-02" db="EMBL/GenBank/DDBJ databases">
        <title>Winogradskyella poriferorum JCM 12885.</title>
        <authorList>
            <person name="Zhang D.-F."/>
            <person name="Fu Z.-Y."/>
        </authorList>
    </citation>
    <scope>NUCLEOTIDE SEQUENCE [LARGE SCALE GENOMIC DNA]</scope>
    <source>
        <strain evidence="2 3">JCM 12885</strain>
    </source>
</reference>
<dbReference type="RefSeq" id="WP_331811252.1">
    <property type="nucleotide sequence ID" value="NZ_JAZHOU010000008.1"/>
</dbReference>
<dbReference type="EMBL" id="JAZHOU010000008">
    <property type="protein sequence ID" value="MEF3080556.1"/>
    <property type="molecule type" value="Genomic_DNA"/>
</dbReference>
<feature type="signal peptide" evidence="1">
    <location>
        <begin position="1"/>
        <end position="25"/>
    </location>
</feature>
<dbReference type="Proteomes" id="UP001356704">
    <property type="component" value="Unassembled WGS sequence"/>
</dbReference>
<evidence type="ECO:0000313" key="2">
    <source>
        <dbReference type="EMBL" id="MEF3080556.1"/>
    </source>
</evidence>
<accession>A0ABU7WBI3</accession>
<keyword evidence="3" id="KW-1185">Reference proteome</keyword>
<comment type="caution">
    <text evidence="2">The sequence shown here is derived from an EMBL/GenBank/DDBJ whole genome shotgun (WGS) entry which is preliminary data.</text>
</comment>
<gene>
    <name evidence="2" type="ORF">V1468_16190</name>
</gene>